<accession>A0A518CQ93</accession>
<dbReference type="InterPro" id="IPR011989">
    <property type="entry name" value="ARM-like"/>
</dbReference>
<feature type="compositionally biased region" description="Polar residues" evidence="1">
    <location>
        <begin position="207"/>
        <end position="216"/>
    </location>
</feature>
<gene>
    <name evidence="2" type="ORF">Pla110_31470</name>
</gene>
<reference evidence="2 3" key="1">
    <citation type="submission" date="2019-02" db="EMBL/GenBank/DDBJ databases">
        <title>Deep-cultivation of Planctomycetes and their phenomic and genomic characterization uncovers novel biology.</title>
        <authorList>
            <person name="Wiegand S."/>
            <person name="Jogler M."/>
            <person name="Boedeker C."/>
            <person name="Pinto D."/>
            <person name="Vollmers J."/>
            <person name="Rivas-Marin E."/>
            <person name="Kohn T."/>
            <person name="Peeters S.H."/>
            <person name="Heuer A."/>
            <person name="Rast P."/>
            <person name="Oberbeckmann S."/>
            <person name="Bunk B."/>
            <person name="Jeske O."/>
            <person name="Meyerdierks A."/>
            <person name="Storesund J.E."/>
            <person name="Kallscheuer N."/>
            <person name="Luecker S."/>
            <person name="Lage O.M."/>
            <person name="Pohl T."/>
            <person name="Merkel B.J."/>
            <person name="Hornburger P."/>
            <person name="Mueller R.-W."/>
            <person name="Bruemmer F."/>
            <person name="Labrenz M."/>
            <person name="Spormann A.M."/>
            <person name="Op den Camp H."/>
            <person name="Overmann J."/>
            <person name="Amann R."/>
            <person name="Jetten M.S.M."/>
            <person name="Mascher T."/>
            <person name="Medema M.H."/>
            <person name="Devos D.P."/>
            <person name="Kaster A.-K."/>
            <person name="Ovreas L."/>
            <person name="Rohde M."/>
            <person name="Galperin M.Y."/>
            <person name="Jogler C."/>
        </authorList>
    </citation>
    <scope>NUCLEOTIDE SEQUENCE [LARGE SCALE GENOMIC DNA]</scope>
    <source>
        <strain evidence="2 3">Pla110</strain>
    </source>
</reference>
<evidence type="ECO:0000313" key="2">
    <source>
        <dbReference type="EMBL" id="QDU81406.1"/>
    </source>
</evidence>
<evidence type="ECO:0000313" key="3">
    <source>
        <dbReference type="Proteomes" id="UP000317178"/>
    </source>
</evidence>
<dbReference type="InterPro" id="IPR016024">
    <property type="entry name" value="ARM-type_fold"/>
</dbReference>
<dbReference type="KEGG" id="plon:Pla110_31470"/>
<sequence length="934" mass="105602">MASPRLRILLILLMTFLLTGCQRLAVRPMETLALAKPFFTPELATYSSQLKEDQWKLNPEWRVETYWQSGQSINVHRWQYGTAENTKDLVQQLLETPKTTISIAISSDPIEDGNRPAARPREPIISQLSRLSTLSGWNAAILWAYADPEAAIKVAPVLEKIVLGECHYSTPVPRTEPAANGQVPTITRGQSPSVPSSASRSPVSRSNTPFSVQPESPKTDVTWLKSVADSATGLGRATIEHDLNMNMRAAAAEAWCHLLAHQTGNPVEHLAPVGRLLESGTLPSQIQTELTRGVARWVSPKDIPGVSAALSPTEEVVGKEILEQAAMDACLIHAWENFYNLNESKSASQRKPHQAELWPEGIHHLRLSKNAELRAEYAYWMVYSNHPDALKHFQRQMADTNPNAREAAFRGLGLLGSRDAIHLLETAAKSKNLIERQNAIRGLAMINLNLVLPYLNDDEIRIRQSALKELLPTHDAAFLIPIRRQFLNPRVELHRTVVEGLSDWPDELALPVYLYGMQECPILTSRRLCLEVIQKRVNTDETFPVEAVSVAARRLMASQWAERHNIHQIDALNAAVDAETTSIPKERELQQVELRNRLQLLSNQSTEDAGYQAELTRLTELEEQDALMLEQMLPDQPAPLQQALRTQVLPDIHPLYRAAEKLKSTQVEDRRSGAIQLQTLSERRTIPPDLFALIRDQMLKEQDQMVWRSVLAAYQRDRTPEAAELARIALHHSWPDIRLLGCQYIEFDPKPEYAEWLRPLMHEKQNRPLRLKAIQLVGNCRNPNLLQPRYPKAEQQLPQEQGLLALLQETEPELRFAVISATSKLGYQQTTQELIFMGQHPEANVRLRAIKAMGESGQTRFAKPLLQLGINEQQTQVQREILNSLQKLTTYGTTPPQDIARYPYEQQLKMWDEIWNPTPQTASRSSMNTGGSNY</sequence>
<organism evidence="2 3">
    <name type="scientific">Polystyrenella longa</name>
    <dbReference type="NCBI Taxonomy" id="2528007"/>
    <lineage>
        <taxon>Bacteria</taxon>
        <taxon>Pseudomonadati</taxon>
        <taxon>Planctomycetota</taxon>
        <taxon>Planctomycetia</taxon>
        <taxon>Planctomycetales</taxon>
        <taxon>Planctomycetaceae</taxon>
        <taxon>Polystyrenella</taxon>
    </lineage>
</organism>
<dbReference type="Gene3D" id="1.25.10.10">
    <property type="entry name" value="Leucine-rich Repeat Variant"/>
    <property type="match status" value="2"/>
</dbReference>
<feature type="compositionally biased region" description="Low complexity" evidence="1">
    <location>
        <begin position="191"/>
        <end position="206"/>
    </location>
</feature>
<proteinExistence type="predicted"/>
<dbReference type="EMBL" id="CP036281">
    <property type="protein sequence ID" value="QDU81406.1"/>
    <property type="molecule type" value="Genomic_DNA"/>
</dbReference>
<feature type="region of interest" description="Disordered" evidence="1">
    <location>
        <begin position="171"/>
        <end position="217"/>
    </location>
</feature>
<name>A0A518CQ93_9PLAN</name>
<dbReference type="PROSITE" id="PS51257">
    <property type="entry name" value="PROKAR_LIPOPROTEIN"/>
    <property type="match status" value="1"/>
</dbReference>
<dbReference type="SUPFAM" id="SSF48371">
    <property type="entry name" value="ARM repeat"/>
    <property type="match status" value="1"/>
</dbReference>
<dbReference type="RefSeq" id="WP_144996722.1">
    <property type="nucleotide sequence ID" value="NZ_CP036281.1"/>
</dbReference>
<protein>
    <submittedName>
        <fullName evidence="2">HEAT repeat protein</fullName>
    </submittedName>
</protein>
<keyword evidence="3" id="KW-1185">Reference proteome</keyword>
<dbReference type="Proteomes" id="UP000317178">
    <property type="component" value="Chromosome"/>
</dbReference>
<dbReference type="OrthoDB" id="207269at2"/>
<dbReference type="AlphaFoldDB" id="A0A518CQ93"/>
<dbReference type="Pfam" id="PF13646">
    <property type="entry name" value="HEAT_2"/>
    <property type="match status" value="2"/>
</dbReference>
<evidence type="ECO:0000256" key="1">
    <source>
        <dbReference type="SAM" id="MobiDB-lite"/>
    </source>
</evidence>